<dbReference type="InterPro" id="IPR052240">
    <property type="entry name" value="SAP_domain_ribonucleoprotein"/>
</dbReference>
<gene>
    <name evidence="5" type="ORF">BCV71DRAFT_262633</name>
</gene>
<name>A0A1X0S694_RHIZD</name>
<feature type="compositionally biased region" description="Low complexity" evidence="3">
    <location>
        <begin position="84"/>
        <end position="119"/>
    </location>
</feature>
<evidence type="ECO:0000256" key="2">
    <source>
        <dbReference type="ARBA" id="ARBA00046328"/>
    </source>
</evidence>
<dbReference type="GO" id="GO:0016973">
    <property type="term" value="P:poly(A)+ mRNA export from nucleus"/>
    <property type="evidence" value="ECO:0007669"/>
    <property type="project" value="TreeGrafter"/>
</dbReference>
<proteinExistence type="inferred from homology"/>
<evidence type="ECO:0000313" key="5">
    <source>
        <dbReference type="EMBL" id="ORE19785.1"/>
    </source>
</evidence>
<feature type="domain" description="SAP" evidence="4">
    <location>
        <begin position="5"/>
        <end position="39"/>
    </location>
</feature>
<dbReference type="Proteomes" id="UP000242381">
    <property type="component" value="Unassembled WGS sequence"/>
</dbReference>
<dbReference type="PROSITE" id="PS50800">
    <property type="entry name" value="SAP"/>
    <property type="match status" value="1"/>
</dbReference>
<accession>A0A1X0S694</accession>
<feature type="compositionally biased region" description="Basic and acidic residues" evidence="3">
    <location>
        <begin position="189"/>
        <end position="206"/>
    </location>
</feature>
<dbReference type="InterPro" id="IPR036361">
    <property type="entry name" value="SAP_dom_sf"/>
</dbReference>
<dbReference type="EMBL" id="KV921304">
    <property type="protein sequence ID" value="ORE19785.1"/>
    <property type="molecule type" value="Genomic_DNA"/>
</dbReference>
<dbReference type="PANTHER" id="PTHR46551:SF1">
    <property type="entry name" value="SAP DOMAIN-CONTAINING RIBONUCLEOPROTEIN"/>
    <property type="match status" value="1"/>
</dbReference>
<feature type="region of interest" description="Disordered" evidence="3">
    <location>
        <begin position="189"/>
        <end position="210"/>
    </location>
</feature>
<comment type="similarity">
    <text evidence="2">Belongs to the SAP domain-containing ribonucleoprotein family.</text>
</comment>
<dbReference type="InterPro" id="IPR003034">
    <property type="entry name" value="SAP_dom"/>
</dbReference>
<feature type="region of interest" description="Disordered" evidence="3">
    <location>
        <begin position="82"/>
        <end position="130"/>
    </location>
</feature>
<organism evidence="5 6">
    <name type="scientific">Rhizopus microsporus</name>
    <dbReference type="NCBI Taxonomy" id="58291"/>
    <lineage>
        <taxon>Eukaryota</taxon>
        <taxon>Fungi</taxon>
        <taxon>Fungi incertae sedis</taxon>
        <taxon>Mucoromycota</taxon>
        <taxon>Mucoromycotina</taxon>
        <taxon>Mucoromycetes</taxon>
        <taxon>Mucorales</taxon>
        <taxon>Mucorineae</taxon>
        <taxon>Rhizopodaceae</taxon>
        <taxon>Rhizopus</taxon>
    </lineage>
</organism>
<evidence type="ECO:0000256" key="1">
    <source>
        <dbReference type="ARBA" id="ARBA00022553"/>
    </source>
</evidence>
<evidence type="ECO:0000256" key="3">
    <source>
        <dbReference type="SAM" id="MobiDB-lite"/>
    </source>
</evidence>
<protein>
    <recommendedName>
        <fullName evidence="4">SAP domain-containing protein</fullName>
    </recommendedName>
</protein>
<sequence>MSEKYRHLKVKELQELLEKNGLSQTGKKEELIERLVDYDKRKELEKLEKEFNLDEFTDPKLHSFDMLKESVLSDDDDLLDDELMTPLPTTTTTTTTAKPITTSTSTEKTATMAPTKATTNESKQEQPAFKFTPITFEKKEPAKKETSISDQAKLDAQKKLERMKRFGVKLSEEEMKQIRAARFGTLNEQKKQDVTTKTTKKAEQGKVTKKRTPIKKNLSTLNKKPINIGRIVDKLNKTQLGKTQKKNDARTIIFDNGKRNKDMKKTADHTMHGRIVTIDNATPNRTVKIQKNKHASPFVNKKRNVFIQQENAQNLKFKRRRT</sequence>
<dbReference type="Gene3D" id="1.10.720.30">
    <property type="entry name" value="SAP domain"/>
    <property type="match status" value="1"/>
</dbReference>
<dbReference type="PANTHER" id="PTHR46551">
    <property type="entry name" value="SAP DOMAIN-CONTAINING RIBONUCLEOPROTEIN"/>
    <property type="match status" value="1"/>
</dbReference>
<keyword evidence="1" id="KW-0597">Phosphoprotein</keyword>
<dbReference type="VEuPathDB" id="FungiDB:BCV72DRAFT_304623"/>
<dbReference type="Pfam" id="PF02037">
    <property type="entry name" value="SAP"/>
    <property type="match status" value="1"/>
</dbReference>
<dbReference type="GO" id="GO:0005634">
    <property type="term" value="C:nucleus"/>
    <property type="evidence" value="ECO:0007669"/>
    <property type="project" value="TreeGrafter"/>
</dbReference>
<evidence type="ECO:0000259" key="4">
    <source>
        <dbReference type="PROSITE" id="PS50800"/>
    </source>
</evidence>
<evidence type="ECO:0000313" key="6">
    <source>
        <dbReference type="Proteomes" id="UP000242381"/>
    </source>
</evidence>
<dbReference type="SUPFAM" id="SSF68906">
    <property type="entry name" value="SAP domain"/>
    <property type="match status" value="1"/>
</dbReference>
<dbReference type="AlphaFoldDB" id="A0A1X0S694"/>
<dbReference type="SMART" id="SM00513">
    <property type="entry name" value="SAP"/>
    <property type="match status" value="1"/>
</dbReference>
<reference evidence="5 6" key="1">
    <citation type="journal article" date="2016" name="Proc. Natl. Acad. Sci. U.S.A.">
        <title>Lipid metabolic changes in an early divergent fungus govern the establishment of a mutualistic symbiosis with endobacteria.</title>
        <authorList>
            <person name="Lastovetsky O.A."/>
            <person name="Gaspar M.L."/>
            <person name="Mondo S.J."/>
            <person name="LaButti K.M."/>
            <person name="Sandor L."/>
            <person name="Grigoriev I.V."/>
            <person name="Henry S.A."/>
            <person name="Pawlowska T.E."/>
        </authorList>
    </citation>
    <scope>NUCLEOTIDE SEQUENCE [LARGE SCALE GENOMIC DNA]</scope>
    <source>
        <strain evidence="5 6">ATCC 11559</strain>
    </source>
</reference>